<evidence type="ECO:0000313" key="2">
    <source>
        <dbReference type="Proteomes" id="UP000799750"/>
    </source>
</evidence>
<dbReference type="EMBL" id="MU004189">
    <property type="protein sequence ID" value="KAF2495285.1"/>
    <property type="molecule type" value="Genomic_DNA"/>
</dbReference>
<organism evidence="1 2">
    <name type="scientific">Lophium mytilinum</name>
    <dbReference type="NCBI Taxonomy" id="390894"/>
    <lineage>
        <taxon>Eukaryota</taxon>
        <taxon>Fungi</taxon>
        <taxon>Dikarya</taxon>
        <taxon>Ascomycota</taxon>
        <taxon>Pezizomycotina</taxon>
        <taxon>Dothideomycetes</taxon>
        <taxon>Pleosporomycetidae</taxon>
        <taxon>Mytilinidiales</taxon>
        <taxon>Mytilinidiaceae</taxon>
        <taxon>Lophium</taxon>
    </lineage>
</organism>
<reference evidence="1" key="1">
    <citation type="journal article" date="2020" name="Stud. Mycol.">
        <title>101 Dothideomycetes genomes: a test case for predicting lifestyles and emergence of pathogens.</title>
        <authorList>
            <person name="Haridas S."/>
            <person name="Albert R."/>
            <person name="Binder M."/>
            <person name="Bloem J."/>
            <person name="Labutti K."/>
            <person name="Salamov A."/>
            <person name="Andreopoulos B."/>
            <person name="Baker S."/>
            <person name="Barry K."/>
            <person name="Bills G."/>
            <person name="Bluhm B."/>
            <person name="Cannon C."/>
            <person name="Castanera R."/>
            <person name="Culley D."/>
            <person name="Daum C."/>
            <person name="Ezra D."/>
            <person name="Gonzalez J."/>
            <person name="Henrissat B."/>
            <person name="Kuo A."/>
            <person name="Liang C."/>
            <person name="Lipzen A."/>
            <person name="Lutzoni F."/>
            <person name="Magnuson J."/>
            <person name="Mondo S."/>
            <person name="Nolan M."/>
            <person name="Ohm R."/>
            <person name="Pangilinan J."/>
            <person name="Park H.-J."/>
            <person name="Ramirez L."/>
            <person name="Alfaro M."/>
            <person name="Sun H."/>
            <person name="Tritt A."/>
            <person name="Yoshinaga Y."/>
            <person name="Zwiers L.-H."/>
            <person name="Turgeon B."/>
            <person name="Goodwin S."/>
            <person name="Spatafora J."/>
            <person name="Crous P."/>
            <person name="Grigoriev I."/>
        </authorList>
    </citation>
    <scope>NUCLEOTIDE SEQUENCE</scope>
    <source>
        <strain evidence="1">CBS 269.34</strain>
    </source>
</reference>
<dbReference type="OrthoDB" id="2922289at2759"/>
<name>A0A6A6QSB8_9PEZI</name>
<accession>A0A6A6QSB8</accession>
<dbReference type="PANTHER" id="PTHR40788">
    <property type="entry name" value="CLR5 DOMAIN-CONTAINING PROTEIN-RELATED"/>
    <property type="match status" value="1"/>
</dbReference>
<dbReference type="PANTHER" id="PTHR40788:SF2">
    <property type="entry name" value="CLR5 DOMAIN-CONTAINING PROTEIN"/>
    <property type="match status" value="1"/>
</dbReference>
<dbReference type="Proteomes" id="UP000799750">
    <property type="component" value="Unassembled WGS sequence"/>
</dbReference>
<dbReference type="AlphaFoldDB" id="A0A6A6QSB8"/>
<proteinExistence type="predicted"/>
<protein>
    <submittedName>
        <fullName evidence="1">Uncharacterized protein</fullName>
    </submittedName>
</protein>
<keyword evidence="2" id="KW-1185">Reference proteome</keyword>
<sequence>MYSNPMEFLQQMGVGPPGGLPMPSSFPSAKEVRSKARPLSRNVLENWKTLNTIIERHEATIQKRWSKKTKESRKRILLSSWPDMNATHRPDLQAFKMNSVRRLREQERTRAAYLWPYINIEDLAKSKLLLLFINARGRNPPDAFARADIEACHFGMISGAIMPAFLNEYVMMFTGRHSPDTYGELLSWDDHPDAFEWFQTQRGCAHPGEGLMILEIQDRLYSFLVHTCKLILHEIPEASLLDSSTPVQPEPPSVSANETGLSSLAITAAEAPYRLPAALDLMRLESIVAAKLSAAEDHVLALREDPGYFARDLLEWKDHRQECLPDTLGRQHPLLSDPFKEPILWERVVQNALTTAISNLEMWHSAHEQIASLELLQQKHAPNISPDKDLPEEYAFALYRLLHHLKQFSKGPIGALKVGFSASPPMRPYFHRAPHDSNFPNKIRVGNTTGLPKDQDRDELRWIMMALFDDQQLHLAGLNTLTDELNRLTQSSLKARQLTSSWVDDQVSDLSVYSQCLHQIQIYQPWAATFEDKMAEVVDELRNDYVTGVEKFMTPYFHTSFQGALGALGNPSGGRFHYPVDKPRNRKNTEAMREAETELDAFWRVLQLDLERNHAITPRLRLLLSRPIQRTPAWTEAARKPTSGVEALLKPLSDINLHLEHSTEHTIGRDEIPTRKEKPKTRGAIKQAEIVPEAEPINHQAPEKSPLFKVDKRALRVLKTIFFEPSASAQPGEIAWGDFLHAMASTGFEFFKLGGSKWHFIPTKLDSERPIQIHEPHPTGKIPYYTALRHGRRLFRAYGWDRDMFALE</sequence>
<evidence type="ECO:0000313" key="1">
    <source>
        <dbReference type="EMBL" id="KAF2495285.1"/>
    </source>
</evidence>
<gene>
    <name evidence="1" type="ORF">BU16DRAFT_527155</name>
</gene>